<keyword evidence="7" id="KW-1185">Reference proteome</keyword>
<dbReference type="SUPFAM" id="SSF53613">
    <property type="entry name" value="Ribokinase-like"/>
    <property type="match status" value="1"/>
</dbReference>
<protein>
    <submittedName>
        <fullName evidence="6">Carbohydrate kinase</fullName>
    </submittedName>
</protein>
<dbReference type="InterPro" id="IPR050306">
    <property type="entry name" value="PfkB_Carbo_kinase"/>
</dbReference>
<comment type="similarity">
    <text evidence="1 4">Belongs to the carbohydrate kinase PfkB family.</text>
</comment>
<dbReference type="PANTHER" id="PTHR43085">
    <property type="entry name" value="HEXOKINASE FAMILY MEMBER"/>
    <property type="match status" value="1"/>
</dbReference>
<dbReference type="InterPro" id="IPR002139">
    <property type="entry name" value="Ribo/fructo_kinase"/>
</dbReference>
<dbReference type="InterPro" id="IPR029056">
    <property type="entry name" value="Ribokinase-like"/>
</dbReference>
<reference evidence="6" key="1">
    <citation type="submission" date="2021-03" db="EMBL/GenBank/DDBJ databases">
        <title>novel species isolated from a fishpond in China.</title>
        <authorList>
            <person name="Lu H."/>
            <person name="Cai Z."/>
        </authorList>
    </citation>
    <scope>NUCLEOTIDE SEQUENCE</scope>
    <source>
        <strain evidence="6">JCM 30855</strain>
    </source>
</reference>
<dbReference type="PANTHER" id="PTHR43085:SF54">
    <property type="entry name" value="PUTATIVE-RELATED"/>
    <property type="match status" value="1"/>
</dbReference>
<dbReference type="Proteomes" id="UP000664654">
    <property type="component" value="Unassembled WGS sequence"/>
</dbReference>
<dbReference type="PROSITE" id="PS00583">
    <property type="entry name" value="PFKB_KINASES_1"/>
    <property type="match status" value="1"/>
</dbReference>
<dbReference type="PROSITE" id="PS00584">
    <property type="entry name" value="PFKB_KINASES_2"/>
    <property type="match status" value="1"/>
</dbReference>
<evidence type="ECO:0000256" key="1">
    <source>
        <dbReference type="ARBA" id="ARBA00010688"/>
    </source>
</evidence>
<dbReference type="Gene3D" id="3.40.1190.20">
    <property type="match status" value="1"/>
</dbReference>
<dbReference type="PRINTS" id="PR00990">
    <property type="entry name" value="RIBOKINASE"/>
</dbReference>
<dbReference type="AlphaFoldDB" id="A0A939DNL7"/>
<evidence type="ECO:0000256" key="3">
    <source>
        <dbReference type="ARBA" id="ARBA00022777"/>
    </source>
</evidence>
<keyword evidence="2 4" id="KW-0808">Transferase</keyword>
<accession>A0A939DNL7</accession>
<keyword evidence="3 4" id="KW-0418">Kinase</keyword>
<name>A0A939DNL7_9ALTE</name>
<dbReference type="Pfam" id="PF00294">
    <property type="entry name" value="PfkB"/>
    <property type="match status" value="1"/>
</dbReference>
<dbReference type="InterPro" id="IPR002173">
    <property type="entry name" value="Carboh/pur_kinase_PfkB_CS"/>
</dbReference>
<evidence type="ECO:0000259" key="5">
    <source>
        <dbReference type="Pfam" id="PF00294"/>
    </source>
</evidence>
<comment type="caution">
    <text evidence="6">The sequence shown here is derived from an EMBL/GenBank/DDBJ whole genome shotgun (WGS) entry which is preliminary data.</text>
</comment>
<evidence type="ECO:0000256" key="2">
    <source>
        <dbReference type="ARBA" id="ARBA00022679"/>
    </source>
</evidence>
<proteinExistence type="inferred from homology"/>
<organism evidence="6 7">
    <name type="scientific">Bowmanella dokdonensis</name>
    <dbReference type="NCBI Taxonomy" id="751969"/>
    <lineage>
        <taxon>Bacteria</taxon>
        <taxon>Pseudomonadati</taxon>
        <taxon>Pseudomonadota</taxon>
        <taxon>Gammaproteobacteria</taxon>
        <taxon>Alteromonadales</taxon>
        <taxon>Alteromonadaceae</taxon>
        <taxon>Bowmanella</taxon>
    </lineage>
</organism>
<dbReference type="GO" id="GO:0008865">
    <property type="term" value="F:fructokinase activity"/>
    <property type="evidence" value="ECO:0007669"/>
    <property type="project" value="UniProtKB-ARBA"/>
</dbReference>
<sequence length="313" mass="33857">MRVICPGEMLIDFVCLEAGKELSQGETFVRKPGGAPANVAACIARLGGEASFVGALGSDGFGDYLFGQLERYGVERCGVQRVDKPTTMAFVSRREDGEREFQFNRGADAELTLSQQQVEDLLDNSILHLGAATAFLPGPLRQSYLQLARRARQRQQIICFDPNYRQDLWSGNPKQFVKDCHSLLALANLVKVSEEELELLSGESDLEAACQTLLQMGPELILVTRGSEGCLLCSAGQSQMIPASSVKVVDTTGAGDAFIGAFLYQVARLPEPGAYLEHAAAFTAFAIRVSGLVCTRLGAMTALPTLEEVSRRS</sequence>
<dbReference type="GO" id="GO:0006000">
    <property type="term" value="P:fructose metabolic process"/>
    <property type="evidence" value="ECO:0007669"/>
    <property type="project" value="UniProtKB-ARBA"/>
</dbReference>
<dbReference type="RefSeq" id="WP_206573538.1">
    <property type="nucleotide sequence ID" value="NZ_JAFKCV010000004.1"/>
</dbReference>
<evidence type="ECO:0000313" key="6">
    <source>
        <dbReference type="EMBL" id="MBN7825430.1"/>
    </source>
</evidence>
<dbReference type="EMBL" id="JAFKCV010000004">
    <property type="protein sequence ID" value="MBN7825430.1"/>
    <property type="molecule type" value="Genomic_DNA"/>
</dbReference>
<evidence type="ECO:0000313" key="7">
    <source>
        <dbReference type="Proteomes" id="UP000664654"/>
    </source>
</evidence>
<evidence type="ECO:0000256" key="4">
    <source>
        <dbReference type="RuleBase" id="RU003704"/>
    </source>
</evidence>
<gene>
    <name evidence="6" type="ORF">J0A66_09375</name>
</gene>
<feature type="domain" description="Carbohydrate kinase PfkB" evidence="5">
    <location>
        <begin position="3"/>
        <end position="305"/>
    </location>
</feature>
<dbReference type="InterPro" id="IPR011611">
    <property type="entry name" value="PfkB_dom"/>
</dbReference>
<dbReference type="CDD" id="cd01167">
    <property type="entry name" value="bac_FRK"/>
    <property type="match status" value="1"/>
</dbReference>